<keyword evidence="3" id="KW-1185">Reference proteome</keyword>
<dbReference type="AlphaFoldDB" id="A0A1H3JR20"/>
<gene>
    <name evidence="2" type="ORF">SAMN05444486_102120</name>
</gene>
<organism evidence="2 3">
    <name type="scientific">Lentibacter algarum</name>
    <dbReference type="NCBI Taxonomy" id="576131"/>
    <lineage>
        <taxon>Bacteria</taxon>
        <taxon>Pseudomonadati</taxon>
        <taxon>Pseudomonadota</taxon>
        <taxon>Alphaproteobacteria</taxon>
        <taxon>Rhodobacterales</taxon>
        <taxon>Roseobacteraceae</taxon>
        <taxon>Lentibacter</taxon>
    </lineage>
</organism>
<dbReference type="GO" id="GO:0046503">
    <property type="term" value="P:glycerolipid catabolic process"/>
    <property type="evidence" value="ECO:0007669"/>
    <property type="project" value="TreeGrafter"/>
</dbReference>
<dbReference type="PANTHER" id="PTHR43433">
    <property type="entry name" value="HYDROLASE, ALPHA/BETA FOLD FAMILY PROTEIN"/>
    <property type="match status" value="1"/>
</dbReference>
<dbReference type="SUPFAM" id="SSF53474">
    <property type="entry name" value="alpha/beta-Hydrolases"/>
    <property type="match status" value="1"/>
</dbReference>
<dbReference type="Proteomes" id="UP000199026">
    <property type="component" value="Unassembled WGS sequence"/>
</dbReference>
<feature type="domain" description="AB hydrolase-1" evidence="1">
    <location>
        <begin position="21"/>
        <end position="274"/>
    </location>
</feature>
<dbReference type="RefSeq" id="WP_089889396.1">
    <property type="nucleotide sequence ID" value="NZ_CALJFH010000008.1"/>
</dbReference>
<accession>A0A1H3JR20</accession>
<dbReference type="GO" id="GO:0004806">
    <property type="term" value="F:triacylglycerol lipase activity"/>
    <property type="evidence" value="ECO:0007669"/>
    <property type="project" value="TreeGrafter"/>
</dbReference>
<proteinExistence type="predicted"/>
<sequence>MQLQANGITLEVEDRGEVQNPALILIRGLGTQLVHWPDNLISGFVAASFRTIVFDNRDVGLSQRFDDAGVPSDAEAIIAAAIRGDQFRSAYALTDMANDVIGIMDALNIERAHIFGISMGGAIAQLLALNHADRLLTDTIIMSTCRPLVERGAVAELLPKLVARDDASLTAAQDALVAEYGLWGSPGFPAEESYIRTQAASAYLRGGPKAAGINRQLLATMDAPDRRPALKALTLPCCVIHGLDDTLLPHALGAEIAAHIPTNTYHPIKGMGHIITPLLAPEIVRIVSEFVRKTV</sequence>
<name>A0A1H3JR20_9RHOB</name>
<dbReference type="Pfam" id="PF00561">
    <property type="entry name" value="Abhydrolase_1"/>
    <property type="match status" value="1"/>
</dbReference>
<protein>
    <submittedName>
        <fullName evidence="2">Pimeloyl-ACP methyl ester carboxylesterase</fullName>
    </submittedName>
</protein>
<dbReference type="Gene3D" id="3.40.50.1820">
    <property type="entry name" value="alpha/beta hydrolase"/>
    <property type="match status" value="1"/>
</dbReference>
<dbReference type="EMBL" id="FNPR01000002">
    <property type="protein sequence ID" value="SDY42331.1"/>
    <property type="molecule type" value="Genomic_DNA"/>
</dbReference>
<reference evidence="2 3" key="1">
    <citation type="submission" date="2016-10" db="EMBL/GenBank/DDBJ databases">
        <authorList>
            <person name="de Groot N.N."/>
        </authorList>
    </citation>
    <scope>NUCLEOTIDE SEQUENCE [LARGE SCALE GENOMIC DNA]</scope>
    <source>
        <strain evidence="2 3">DSM 24677</strain>
    </source>
</reference>
<dbReference type="InterPro" id="IPR050471">
    <property type="entry name" value="AB_hydrolase"/>
</dbReference>
<dbReference type="OrthoDB" id="9798888at2"/>
<evidence type="ECO:0000313" key="3">
    <source>
        <dbReference type="Proteomes" id="UP000199026"/>
    </source>
</evidence>
<dbReference type="STRING" id="576131.SAMN05444486_102120"/>
<evidence type="ECO:0000259" key="1">
    <source>
        <dbReference type="Pfam" id="PF00561"/>
    </source>
</evidence>
<dbReference type="PANTHER" id="PTHR43433:SF5">
    <property type="entry name" value="AB HYDROLASE-1 DOMAIN-CONTAINING PROTEIN"/>
    <property type="match status" value="1"/>
</dbReference>
<evidence type="ECO:0000313" key="2">
    <source>
        <dbReference type="EMBL" id="SDY42331.1"/>
    </source>
</evidence>
<dbReference type="InterPro" id="IPR029058">
    <property type="entry name" value="AB_hydrolase_fold"/>
</dbReference>
<dbReference type="InterPro" id="IPR000073">
    <property type="entry name" value="AB_hydrolase_1"/>
</dbReference>
<dbReference type="GeneID" id="78124198"/>